<feature type="region of interest" description="Disordered" evidence="5">
    <location>
        <begin position="1"/>
        <end position="23"/>
    </location>
</feature>
<dbReference type="PANTHER" id="PTHR11706">
    <property type="entry name" value="SOLUTE CARRIER PROTEIN FAMILY 11 MEMBER"/>
    <property type="match status" value="1"/>
</dbReference>
<feature type="transmembrane region" description="Helical" evidence="6">
    <location>
        <begin position="441"/>
        <end position="464"/>
    </location>
</feature>
<protein>
    <submittedName>
        <fullName evidence="7">Mn2+/Fe2+ NRAMP family transporter</fullName>
    </submittedName>
</protein>
<organism evidence="7 8">
    <name type="scientific">Halopolyspora algeriensis</name>
    <dbReference type="NCBI Taxonomy" id="1500506"/>
    <lineage>
        <taxon>Bacteria</taxon>
        <taxon>Bacillati</taxon>
        <taxon>Actinomycetota</taxon>
        <taxon>Actinomycetes</taxon>
        <taxon>Actinomycetes incertae sedis</taxon>
        <taxon>Halopolyspora</taxon>
    </lineage>
</organism>
<dbReference type="PANTHER" id="PTHR11706:SF3">
    <property type="entry name" value="METAL ION TRANSPORT PROTEIN"/>
    <property type="match status" value="1"/>
</dbReference>
<reference evidence="7 8" key="1">
    <citation type="submission" date="2018-07" db="EMBL/GenBank/DDBJ databases">
        <title>Genomic Encyclopedia of Type Strains, Phase III (KMG-III): the genomes of soil and plant-associated and newly described type strains.</title>
        <authorList>
            <person name="Whitman W."/>
        </authorList>
    </citation>
    <scope>NUCLEOTIDE SEQUENCE [LARGE SCALE GENOMIC DNA]</scope>
    <source>
        <strain evidence="7 8">CECT 8575</strain>
    </source>
</reference>
<name>A0A368VI26_9ACTN</name>
<keyword evidence="8" id="KW-1185">Reference proteome</keyword>
<feature type="transmembrane region" description="Helical" evidence="6">
    <location>
        <begin position="60"/>
        <end position="79"/>
    </location>
</feature>
<keyword evidence="4 6" id="KW-0472">Membrane</keyword>
<dbReference type="RefSeq" id="WP_246195624.1">
    <property type="nucleotide sequence ID" value="NZ_QPJC01000009.1"/>
</dbReference>
<evidence type="ECO:0000256" key="3">
    <source>
        <dbReference type="ARBA" id="ARBA00022989"/>
    </source>
</evidence>
<comment type="subcellular location">
    <subcellularLocation>
        <location evidence="1">Membrane</location>
        <topology evidence="1">Multi-pass membrane protein</topology>
    </subcellularLocation>
</comment>
<evidence type="ECO:0000313" key="7">
    <source>
        <dbReference type="EMBL" id="RCW41066.1"/>
    </source>
</evidence>
<feature type="compositionally biased region" description="Low complexity" evidence="5">
    <location>
        <begin position="10"/>
        <end position="23"/>
    </location>
</feature>
<accession>A0A368VI26</accession>
<evidence type="ECO:0000313" key="8">
    <source>
        <dbReference type="Proteomes" id="UP000253495"/>
    </source>
</evidence>
<evidence type="ECO:0000256" key="6">
    <source>
        <dbReference type="SAM" id="Phobius"/>
    </source>
</evidence>
<dbReference type="AlphaFoldDB" id="A0A368VI26"/>
<dbReference type="EMBL" id="QPJC01000009">
    <property type="protein sequence ID" value="RCW41066.1"/>
    <property type="molecule type" value="Genomic_DNA"/>
</dbReference>
<dbReference type="GO" id="GO:0005886">
    <property type="term" value="C:plasma membrane"/>
    <property type="evidence" value="ECO:0007669"/>
    <property type="project" value="TreeGrafter"/>
</dbReference>
<feature type="transmembrane region" description="Helical" evidence="6">
    <location>
        <begin position="142"/>
        <end position="165"/>
    </location>
</feature>
<feature type="transmembrane region" description="Helical" evidence="6">
    <location>
        <begin position="219"/>
        <end position="245"/>
    </location>
</feature>
<proteinExistence type="predicted"/>
<dbReference type="GO" id="GO:0034755">
    <property type="term" value="P:iron ion transmembrane transport"/>
    <property type="evidence" value="ECO:0007669"/>
    <property type="project" value="TreeGrafter"/>
</dbReference>
<keyword evidence="2 6" id="KW-0812">Transmembrane</keyword>
<feature type="transmembrane region" description="Helical" evidence="6">
    <location>
        <begin position="373"/>
        <end position="390"/>
    </location>
</feature>
<evidence type="ECO:0000256" key="2">
    <source>
        <dbReference type="ARBA" id="ARBA00022692"/>
    </source>
</evidence>
<dbReference type="InterPro" id="IPR001046">
    <property type="entry name" value="NRAMP_fam"/>
</dbReference>
<comment type="caution">
    <text evidence="7">The sequence shown here is derived from an EMBL/GenBank/DDBJ whole genome shotgun (WGS) entry which is preliminary data.</text>
</comment>
<sequence length="467" mass="49942">MRFDSTEEVPSTAPTAGAAASGGPPSTLPGYLKSLGPGIVVVMSWLGTGDFISASVSGSMFGYALIWTLLIAVLSRYFIVSSMSKYQLCNAVGDETIMDGYGRVWKGFPIYIGATTCVLGFVYVSFLLLAAGTALDQLFNGLISFGSWGVPFWAAVTIAMAFWLASRRKGHFRGLEIVAQITMAVLVGCFLLALVGTGLDVGKLFGGLLFELPPGEAGYITAVSTAVGLIGAVGGSAANLLYPYLMHEKGWRGQEYRKMQRLDLRFGTLVMFGLVLAVWVVAAETLHGTGEGVSSADGLANMMDEAIGPAGPPIMWFAVFFTVFNNIVTQPRVFVRMLIESVHKSRPARVERIRVKRDVAGVPDKEMFSYDPLFWGLLTVIMTVPIVFSMPSMPGMVVITLLGNSFNVLTVPAIIIGLIVMTSRRDLMAAGHANKWWETAILVAIGAVGLWATYELGVSVVSAITGG</sequence>
<dbReference type="Proteomes" id="UP000253495">
    <property type="component" value="Unassembled WGS sequence"/>
</dbReference>
<gene>
    <name evidence="7" type="ORF">DFQ14_109143</name>
</gene>
<dbReference type="GO" id="GO:0005384">
    <property type="term" value="F:manganese ion transmembrane transporter activity"/>
    <property type="evidence" value="ECO:0007669"/>
    <property type="project" value="TreeGrafter"/>
</dbReference>
<feature type="transmembrane region" description="Helical" evidence="6">
    <location>
        <begin position="108"/>
        <end position="130"/>
    </location>
</feature>
<feature type="transmembrane region" description="Helical" evidence="6">
    <location>
        <begin position="177"/>
        <end position="199"/>
    </location>
</feature>
<evidence type="ECO:0000256" key="4">
    <source>
        <dbReference type="ARBA" id="ARBA00023136"/>
    </source>
</evidence>
<dbReference type="GO" id="GO:0015086">
    <property type="term" value="F:cadmium ion transmembrane transporter activity"/>
    <property type="evidence" value="ECO:0007669"/>
    <property type="project" value="TreeGrafter"/>
</dbReference>
<dbReference type="NCBIfam" id="NF037982">
    <property type="entry name" value="Nramp_1"/>
    <property type="match status" value="1"/>
</dbReference>
<feature type="transmembrane region" description="Helical" evidence="6">
    <location>
        <begin position="266"/>
        <end position="286"/>
    </location>
</feature>
<dbReference type="Pfam" id="PF01566">
    <property type="entry name" value="Nramp"/>
    <property type="match status" value="1"/>
</dbReference>
<evidence type="ECO:0000256" key="5">
    <source>
        <dbReference type="SAM" id="MobiDB-lite"/>
    </source>
</evidence>
<keyword evidence="3 6" id="KW-1133">Transmembrane helix</keyword>
<feature type="transmembrane region" description="Helical" evidence="6">
    <location>
        <begin position="306"/>
        <end position="328"/>
    </location>
</feature>
<evidence type="ECO:0000256" key="1">
    <source>
        <dbReference type="ARBA" id="ARBA00004141"/>
    </source>
</evidence>
<feature type="transmembrane region" description="Helical" evidence="6">
    <location>
        <begin position="396"/>
        <end position="420"/>
    </location>
</feature>